<name>A0A844Z5V4_9SPHN</name>
<accession>A0A844Z5V4</accession>
<comment type="similarity">
    <text evidence="1 5">Belongs to the acetyltransferase family. RimI subfamily.</text>
</comment>
<keyword evidence="4" id="KW-0012">Acyltransferase</keyword>
<dbReference type="AlphaFoldDB" id="A0A844Z5V4"/>
<dbReference type="OrthoDB" id="9804026at2"/>
<proteinExistence type="inferred from homology"/>
<evidence type="ECO:0000313" key="7">
    <source>
        <dbReference type="EMBL" id="MXO84031.1"/>
    </source>
</evidence>
<dbReference type="PROSITE" id="PS51186">
    <property type="entry name" value="GNAT"/>
    <property type="match status" value="1"/>
</dbReference>
<evidence type="ECO:0000256" key="2">
    <source>
        <dbReference type="ARBA" id="ARBA00022490"/>
    </source>
</evidence>
<comment type="catalytic activity">
    <reaction evidence="5">
        <text>N-terminal L-alanyl-[ribosomal protein bS18] + acetyl-CoA = N-terminal N(alpha)-acetyl-L-alanyl-[ribosomal protein bS18] + CoA + H(+)</text>
        <dbReference type="Rhea" id="RHEA:43756"/>
        <dbReference type="Rhea" id="RHEA-COMP:10676"/>
        <dbReference type="Rhea" id="RHEA-COMP:10677"/>
        <dbReference type="ChEBI" id="CHEBI:15378"/>
        <dbReference type="ChEBI" id="CHEBI:57287"/>
        <dbReference type="ChEBI" id="CHEBI:57288"/>
        <dbReference type="ChEBI" id="CHEBI:64718"/>
        <dbReference type="ChEBI" id="CHEBI:83683"/>
        <dbReference type="EC" id="2.3.1.266"/>
    </reaction>
</comment>
<keyword evidence="2 5" id="KW-0963">Cytoplasm</keyword>
<comment type="caution">
    <text evidence="7">The sequence shown here is derived from an EMBL/GenBank/DDBJ whole genome shotgun (WGS) entry which is preliminary data.</text>
</comment>
<dbReference type="Proteomes" id="UP000460290">
    <property type="component" value="Unassembled WGS sequence"/>
</dbReference>
<dbReference type="GO" id="GO:0005840">
    <property type="term" value="C:ribosome"/>
    <property type="evidence" value="ECO:0007669"/>
    <property type="project" value="UniProtKB-KW"/>
</dbReference>
<dbReference type="InterPro" id="IPR016181">
    <property type="entry name" value="Acyl_CoA_acyltransferase"/>
</dbReference>
<dbReference type="GO" id="GO:0008999">
    <property type="term" value="F:protein-N-terminal-alanine acetyltransferase activity"/>
    <property type="evidence" value="ECO:0007669"/>
    <property type="project" value="UniProtKB-EC"/>
</dbReference>
<dbReference type="InterPro" id="IPR050680">
    <property type="entry name" value="YpeA/RimI_acetyltransf"/>
</dbReference>
<evidence type="ECO:0000256" key="1">
    <source>
        <dbReference type="ARBA" id="ARBA00005395"/>
    </source>
</evidence>
<keyword evidence="8" id="KW-1185">Reference proteome</keyword>
<reference evidence="7 8" key="1">
    <citation type="submission" date="2019-12" db="EMBL/GenBank/DDBJ databases">
        <title>Genomic-based taxomic classification of the family Erythrobacteraceae.</title>
        <authorList>
            <person name="Xu L."/>
        </authorList>
    </citation>
    <scope>NUCLEOTIDE SEQUENCE [LARGE SCALE GENOMIC DNA]</scope>
    <source>
        <strain evidence="7 8">KCTC 42006</strain>
    </source>
</reference>
<protein>
    <recommendedName>
        <fullName evidence="5">[Ribosomal protein bS18]-alanine N-acetyltransferase</fullName>
        <ecNumber evidence="5">2.3.1.266</ecNumber>
    </recommendedName>
</protein>
<feature type="domain" description="N-acetyltransferase" evidence="6">
    <location>
        <begin position="1"/>
        <end position="143"/>
    </location>
</feature>
<evidence type="ECO:0000256" key="5">
    <source>
        <dbReference type="RuleBase" id="RU363094"/>
    </source>
</evidence>
<dbReference type="CDD" id="cd04301">
    <property type="entry name" value="NAT_SF"/>
    <property type="match status" value="1"/>
</dbReference>
<dbReference type="EMBL" id="WTYZ01000001">
    <property type="protein sequence ID" value="MXO84031.1"/>
    <property type="molecule type" value="Genomic_DNA"/>
</dbReference>
<evidence type="ECO:0000313" key="8">
    <source>
        <dbReference type="Proteomes" id="UP000460290"/>
    </source>
</evidence>
<dbReference type="GO" id="GO:0005737">
    <property type="term" value="C:cytoplasm"/>
    <property type="evidence" value="ECO:0007669"/>
    <property type="project" value="UniProtKB-SubCell"/>
</dbReference>
<dbReference type="PANTHER" id="PTHR43420">
    <property type="entry name" value="ACETYLTRANSFERASE"/>
    <property type="match status" value="1"/>
</dbReference>
<keyword evidence="7" id="KW-0687">Ribonucleoprotein</keyword>
<dbReference type="InterPro" id="IPR006464">
    <property type="entry name" value="AcTrfase_RimI/Ard1"/>
</dbReference>
<evidence type="ECO:0000256" key="3">
    <source>
        <dbReference type="ARBA" id="ARBA00022679"/>
    </source>
</evidence>
<dbReference type="PANTHER" id="PTHR43420:SF44">
    <property type="entry name" value="ACETYLTRANSFERASE YPEA"/>
    <property type="match status" value="1"/>
</dbReference>
<dbReference type="NCBIfam" id="TIGR01575">
    <property type="entry name" value="rimI"/>
    <property type="match status" value="1"/>
</dbReference>
<keyword evidence="3 7" id="KW-0808">Transferase</keyword>
<evidence type="ECO:0000256" key="4">
    <source>
        <dbReference type="ARBA" id="ARBA00023315"/>
    </source>
</evidence>
<evidence type="ECO:0000259" key="6">
    <source>
        <dbReference type="PROSITE" id="PS51186"/>
    </source>
</evidence>
<organism evidence="7 8">
    <name type="scientific">Pontixanthobacter aestiaquae</name>
    <dbReference type="NCBI Taxonomy" id="1509367"/>
    <lineage>
        <taxon>Bacteria</taxon>
        <taxon>Pseudomonadati</taxon>
        <taxon>Pseudomonadota</taxon>
        <taxon>Alphaproteobacteria</taxon>
        <taxon>Sphingomonadales</taxon>
        <taxon>Erythrobacteraceae</taxon>
        <taxon>Pontixanthobacter</taxon>
    </lineage>
</organism>
<sequence length="143" mass="16081">MEVMEAAFDPQWGEAWNRRQLTDSLLMPHNRYRLIDANGDEPAEAAPAAGFSLIKTISGEEELLLIAIRPELRGSGLGRELLQKFIDDARKRGAAKIFLEMRANNPADKLYRSMGFEPIGRREQYYKAANGTRIDAITMALSL</sequence>
<comment type="subcellular location">
    <subcellularLocation>
        <location evidence="5">Cytoplasm</location>
    </subcellularLocation>
</comment>
<dbReference type="EC" id="2.3.1.266" evidence="5"/>
<comment type="function">
    <text evidence="5">Acetylates the N-terminal alanine of ribosomal protein bS18.</text>
</comment>
<dbReference type="Gene3D" id="3.40.630.30">
    <property type="match status" value="1"/>
</dbReference>
<dbReference type="InterPro" id="IPR000182">
    <property type="entry name" value="GNAT_dom"/>
</dbReference>
<keyword evidence="7" id="KW-0689">Ribosomal protein</keyword>
<gene>
    <name evidence="7" type="primary">rimI</name>
    <name evidence="7" type="ORF">GRI35_11705</name>
</gene>
<dbReference type="SUPFAM" id="SSF55729">
    <property type="entry name" value="Acyl-CoA N-acyltransferases (Nat)"/>
    <property type="match status" value="1"/>
</dbReference>
<dbReference type="Pfam" id="PF00583">
    <property type="entry name" value="Acetyltransf_1"/>
    <property type="match status" value="1"/>
</dbReference>